<organism evidence="1 2">
    <name type="scientific">Batillaria attramentaria</name>
    <dbReference type="NCBI Taxonomy" id="370345"/>
    <lineage>
        <taxon>Eukaryota</taxon>
        <taxon>Metazoa</taxon>
        <taxon>Spiralia</taxon>
        <taxon>Lophotrochozoa</taxon>
        <taxon>Mollusca</taxon>
        <taxon>Gastropoda</taxon>
        <taxon>Caenogastropoda</taxon>
        <taxon>Sorbeoconcha</taxon>
        <taxon>Cerithioidea</taxon>
        <taxon>Batillariidae</taxon>
        <taxon>Batillaria</taxon>
    </lineage>
</organism>
<dbReference type="EMBL" id="JACVVK020000564">
    <property type="protein sequence ID" value="KAK7465939.1"/>
    <property type="molecule type" value="Genomic_DNA"/>
</dbReference>
<dbReference type="Proteomes" id="UP001519460">
    <property type="component" value="Unassembled WGS sequence"/>
</dbReference>
<keyword evidence="2" id="KW-1185">Reference proteome</keyword>
<evidence type="ECO:0000313" key="1">
    <source>
        <dbReference type="EMBL" id="KAK7465939.1"/>
    </source>
</evidence>
<reference evidence="1 2" key="1">
    <citation type="journal article" date="2023" name="Sci. Data">
        <title>Genome assembly of the Korean intertidal mud-creeper Batillaria attramentaria.</title>
        <authorList>
            <person name="Patra A.K."/>
            <person name="Ho P.T."/>
            <person name="Jun S."/>
            <person name="Lee S.J."/>
            <person name="Kim Y."/>
            <person name="Won Y.J."/>
        </authorList>
    </citation>
    <scope>NUCLEOTIDE SEQUENCE [LARGE SCALE GENOMIC DNA]</scope>
    <source>
        <strain evidence="1">Wonlab-2016</strain>
    </source>
</reference>
<comment type="caution">
    <text evidence="1">The sequence shown here is derived from an EMBL/GenBank/DDBJ whole genome shotgun (WGS) entry which is preliminary data.</text>
</comment>
<evidence type="ECO:0000313" key="2">
    <source>
        <dbReference type="Proteomes" id="UP001519460"/>
    </source>
</evidence>
<name>A0ABD0J8F1_9CAEN</name>
<sequence length="105" mass="12069">MRLRVCGLWDTGHVITHCFKVYMDEHRVLVAIAAHKVSVLELRVYLHIKNRIQFAVYKSTSYFFVRKSLPVESLASPFATVQAADITRGRHSNTVKPTPCSQLRR</sequence>
<gene>
    <name evidence="1" type="ORF">BaRGS_00037517</name>
</gene>
<protein>
    <submittedName>
        <fullName evidence="1">Uncharacterized protein</fullName>
    </submittedName>
</protein>
<accession>A0ABD0J8F1</accession>
<proteinExistence type="predicted"/>
<dbReference type="AlphaFoldDB" id="A0ABD0J8F1"/>